<keyword evidence="5 12" id="KW-0812">Transmembrane</keyword>
<keyword evidence="3" id="KW-0597">Phosphoprotein</keyword>
<dbReference type="CDD" id="cd18773">
    <property type="entry name" value="PDC1_HK_sensor"/>
    <property type="match status" value="1"/>
</dbReference>
<dbReference type="GO" id="GO:0000155">
    <property type="term" value="F:phosphorelay sensor kinase activity"/>
    <property type="evidence" value="ECO:0007669"/>
    <property type="project" value="InterPro"/>
</dbReference>
<keyword evidence="11 12" id="KW-0472">Membrane</keyword>
<feature type="transmembrane region" description="Helical" evidence="12">
    <location>
        <begin position="269"/>
        <end position="288"/>
    </location>
</feature>
<evidence type="ECO:0000256" key="4">
    <source>
        <dbReference type="ARBA" id="ARBA00022679"/>
    </source>
</evidence>
<dbReference type="Gene3D" id="3.30.565.10">
    <property type="entry name" value="Histidine kinase-like ATPase, C-terminal domain"/>
    <property type="match status" value="1"/>
</dbReference>
<dbReference type="InterPro" id="IPR050640">
    <property type="entry name" value="Bact_2-comp_sensor_kinase"/>
</dbReference>
<dbReference type="RefSeq" id="WP_117329616.1">
    <property type="nucleotide sequence ID" value="NZ_QUWK01000003.1"/>
</dbReference>
<dbReference type="GO" id="GO:0005886">
    <property type="term" value="C:plasma membrane"/>
    <property type="evidence" value="ECO:0007669"/>
    <property type="project" value="UniProtKB-SubCell"/>
</dbReference>
<keyword evidence="9 12" id="KW-1133">Transmembrane helix</keyword>
<evidence type="ECO:0000256" key="9">
    <source>
        <dbReference type="ARBA" id="ARBA00022989"/>
    </source>
</evidence>
<dbReference type="SUPFAM" id="SSF55874">
    <property type="entry name" value="ATPase domain of HSP90 chaperone/DNA topoisomerase II/histidine kinase"/>
    <property type="match status" value="1"/>
</dbReference>
<feature type="domain" description="Signal transduction histidine kinase internal region" evidence="14">
    <location>
        <begin position="350"/>
        <end position="431"/>
    </location>
</feature>
<evidence type="ECO:0000313" key="16">
    <source>
        <dbReference type="Proteomes" id="UP000264002"/>
    </source>
</evidence>
<evidence type="ECO:0000256" key="2">
    <source>
        <dbReference type="ARBA" id="ARBA00022475"/>
    </source>
</evidence>
<evidence type="ECO:0000256" key="10">
    <source>
        <dbReference type="ARBA" id="ARBA00023012"/>
    </source>
</evidence>
<organism evidence="15 16">
    <name type="scientific">Sphaerochaeta halotolerans</name>
    <dbReference type="NCBI Taxonomy" id="2293840"/>
    <lineage>
        <taxon>Bacteria</taxon>
        <taxon>Pseudomonadati</taxon>
        <taxon>Spirochaetota</taxon>
        <taxon>Spirochaetia</taxon>
        <taxon>Spirochaetales</taxon>
        <taxon>Sphaerochaetaceae</taxon>
        <taxon>Sphaerochaeta</taxon>
    </lineage>
</organism>
<evidence type="ECO:0000256" key="1">
    <source>
        <dbReference type="ARBA" id="ARBA00004651"/>
    </source>
</evidence>
<dbReference type="Proteomes" id="UP000264002">
    <property type="component" value="Unassembled WGS sequence"/>
</dbReference>
<keyword evidence="6" id="KW-0547">Nucleotide-binding</keyword>
<comment type="caution">
    <text evidence="15">The sequence shown here is derived from an EMBL/GenBank/DDBJ whole genome shotgun (WGS) entry which is preliminary data.</text>
</comment>
<accession>A0A372MIS7</accession>
<evidence type="ECO:0000256" key="12">
    <source>
        <dbReference type="SAM" id="Phobius"/>
    </source>
</evidence>
<evidence type="ECO:0000259" key="14">
    <source>
        <dbReference type="Pfam" id="PF06580"/>
    </source>
</evidence>
<name>A0A372MIS7_9SPIR</name>
<dbReference type="AlphaFoldDB" id="A0A372MIS7"/>
<protein>
    <submittedName>
        <fullName evidence="15">Sensor histidine kinase</fullName>
    </submittedName>
</protein>
<keyword evidence="8" id="KW-0067">ATP-binding</keyword>
<keyword evidence="10" id="KW-0902">Two-component regulatory system</keyword>
<keyword evidence="16" id="KW-1185">Reference proteome</keyword>
<dbReference type="InterPro" id="IPR003594">
    <property type="entry name" value="HATPase_dom"/>
</dbReference>
<keyword evidence="7 15" id="KW-0418">Kinase</keyword>
<evidence type="ECO:0000313" key="15">
    <source>
        <dbReference type="EMBL" id="RFU95669.1"/>
    </source>
</evidence>
<sequence>MNKRIIRIFFRHSLPLVIVAILLGGGATLLTQNFIRSNSIRQASQKLDEVQAYYDVILDEMDSLSLMFSTNPEMMNRLQRVLSGGEVVNLDNYREFRLIRSFLAAPANARPYIHDIYVYLDNPQHLVLSSDLAFTAIAYMEDSSWYETYKKLPPENQSYSQRVTLKEGTPVEQHIIRILRPITNPVNERIGVIVLDIKEQSLSGAYHFQEGEILTVHNRDGQLLFSNPEDHVVYNEEDMYYFQAFSGKYGWKYTLGMYEPILYRLSTTLLYYTIALTVIALLLGLFLTHRTNRQERKFLANVMQQLSQVGEADFTEENSEKYRNIFDYLNHHVIKTFLEQDYLRWQTEAMEYRALQMQVNPHFLFNTLDTINWKAVKLASGENDVSTMIQLLSKLLKYSLQVDDFSGVPLSKELEQTEYYIQLQHIRFKQAFTCEKNIDPSLLDVRVPAMLLQPILENAFNHGFKEDEPLHITISATQVDNRMQIVVANDGKSMSQEDVDAINQSRADVLQKKSSLGLLNINKRLMLFTQGKSSIVVARKEEAGVTVTLHLPLKREE</sequence>
<dbReference type="Pfam" id="PF06580">
    <property type="entry name" value="His_kinase"/>
    <property type="match status" value="1"/>
</dbReference>
<dbReference type="PANTHER" id="PTHR34220">
    <property type="entry name" value="SENSOR HISTIDINE KINASE YPDA"/>
    <property type="match status" value="1"/>
</dbReference>
<dbReference type="Pfam" id="PF02518">
    <property type="entry name" value="HATPase_c"/>
    <property type="match status" value="1"/>
</dbReference>
<dbReference type="PANTHER" id="PTHR34220:SF11">
    <property type="entry name" value="SENSOR PROTEIN KINASE HPTS"/>
    <property type="match status" value="1"/>
</dbReference>
<comment type="subcellular location">
    <subcellularLocation>
        <location evidence="1">Cell membrane</location>
        <topology evidence="1">Multi-pass membrane protein</topology>
    </subcellularLocation>
</comment>
<reference evidence="15 16" key="2">
    <citation type="submission" date="2018-09" db="EMBL/GenBank/DDBJ databases">
        <title>Genome of Sphaerochaeta halotolerans strain 4-11.</title>
        <authorList>
            <person name="Nazina T.N."/>
            <person name="Sokolova D.S."/>
        </authorList>
    </citation>
    <scope>NUCLEOTIDE SEQUENCE [LARGE SCALE GENOMIC DNA]</scope>
    <source>
        <strain evidence="15 16">4-11</strain>
    </source>
</reference>
<evidence type="ECO:0000256" key="8">
    <source>
        <dbReference type="ARBA" id="ARBA00022840"/>
    </source>
</evidence>
<evidence type="ECO:0000256" key="6">
    <source>
        <dbReference type="ARBA" id="ARBA00022741"/>
    </source>
</evidence>
<dbReference type="EMBL" id="QUWK01000003">
    <property type="protein sequence ID" value="RFU95669.1"/>
    <property type="molecule type" value="Genomic_DNA"/>
</dbReference>
<gene>
    <name evidence="15" type="ORF">DYP60_04130</name>
</gene>
<feature type="domain" description="Histidine kinase/HSP90-like ATPase" evidence="13">
    <location>
        <begin position="451"/>
        <end position="554"/>
    </location>
</feature>
<dbReference type="GO" id="GO:0005524">
    <property type="term" value="F:ATP binding"/>
    <property type="evidence" value="ECO:0007669"/>
    <property type="project" value="UniProtKB-KW"/>
</dbReference>
<evidence type="ECO:0000259" key="13">
    <source>
        <dbReference type="Pfam" id="PF02518"/>
    </source>
</evidence>
<proteinExistence type="predicted"/>
<evidence type="ECO:0000256" key="11">
    <source>
        <dbReference type="ARBA" id="ARBA00023136"/>
    </source>
</evidence>
<evidence type="ECO:0000256" key="3">
    <source>
        <dbReference type="ARBA" id="ARBA00022553"/>
    </source>
</evidence>
<reference evidence="16" key="1">
    <citation type="submission" date="2018-08" db="EMBL/GenBank/DDBJ databases">
        <authorList>
            <person name="Grouzdev D.S."/>
            <person name="Krutkina M.S."/>
        </authorList>
    </citation>
    <scope>NUCLEOTIDE SEQUENCE [LARGE SCALE GENOMIC DNA]</scope>
    <source>
        <strain evidence="16">4-11</strain>
    </source>
</reference>
<dbReference type="InterPro" id="IPR010559">
    <property type="entry name" value="Sig_transdc_His_kin_internal"/>
</dbReference>
<evidence type="ECO:0000256" key="5">
    <source>
        <dbReference type="ARBA" id="ARBA00022692"/>
    </source>
</evidence>
<evidence type="ECO:0000256" key="7">
    <source>
        <dbReference type="ARBA" id="ARBA00022777"/>
    </source>
</evidence>
<dbReference type="InterPro" id="IPR036890">
    <property type="entry name" value="HATPase_C_sf"/>
</dbReference>
<keyword evidence="2" id="KW-1003">Cell membrane</keyword>
<keyword evidence="4" id="KW-0808">Transferase</keyword>